<evidence type="ECO:0000256" key="1">
    <source>
        <dbReference type="SAM" id="MobiDB-lite"/>
    </source>
</evidence>
<keyword evidence="3" id="KW-1185">Reference proteome</keyword>
<reference evidence="2" key="1">
    <citation type="journal article" date="2022" name="Plant J.">
        <title>Strategies of tolerance reflected in two North American maple genomes.</title>
        <authorList>
            <person name="McEvoy S.L."/>
            <person name="Sezen U.U."/>
            <person name="Trouern-Trend A."/>
            <person name="McMahon S.M."/>
            <person name="Schaberg P.G."/>
            <person name="Yang J."/>
            <person name="Wegrzyn J.L."/>
            <person name="Swenson N.G."/>
        </authorList>
    </citation>
    <scope>NUCLEOTIDE SEQUENCE</scope>
    <source>
        <strain evidence="2">NS2018</strain>
    </source>
</reference>
<feature type="region of interest" description="Disordered" evidence="1">
    <location>
        <begin position="1"/>
        <end position="26"/>
    </location>
</feature>
<reference evidence="2" key="2">
    <citation type="submission" date="2023-06" db="EMBL/GenBank/DDBJ databases">
        <authorList>
            <person name="Swenson N.G."/>
            <person name="Wegrzyn J.L."/>
            <person name="Mcevoy S.L."/>
        </authorList>
    </citation>
    <scope>NUCLEOTIDE SEQUENCE</scope>
    <source>
        <strain evidence="2">NS2018</strain>
        <tissue evidence="2">Leaf</tissue>
    </source>
</reference>
<organism evidence="2 3">
    <name type="scientific">Acer saccharum</name>
    <name type="common">Sugar maple</name>
    <dbReference type="NCBI Taxonomy" id="4024"/>
    <lineage>
        <taxon>Eukaryota</taxon>
        <taxon>Viridiplantae</taxon>
        <taxon>Streptophyta</taxon>
        <taxon>Embryophyta</taxon>
        <taxon>Tracheophyta</taxon>
        <taxon>Spermatophyta</taxon>
        <taxon>Magnoliopsida</taxon>
        <taxon>eudicotyledons</taxon>
        <taxon>Gunneridae</taxon>
        <taxon>Pentapetalae</taxon>
        <taxon>rosids</taxon>
        <taxon>malvids</taxon>
        <taxon>Sapindales</taxon>
        <taxon>Sapindaceae</taxon>
        <taxon>Hippocastanoideae</taxon>
        <taxon>Acereae</taxon>
        <taxon>Acer</taxon>
    </lineage>
</organism>
<gene>
    <name evidence="2" type="ORF">LWI29_009177</name>
</gene>
<proteinExistence type="predicted"/>
<comment type="caution">
    <text evidence="2">The sequence shown here is derived from an EMBL/GenBank/DDBJ whole genome shotgun (WGS) entry which is preliminary data.</text>
</comment>
<dbReference type="AlphaFoldDB" id="A0AA39SC57"/>
<evidence type="ECO:0000313" key="2">
    <source>
        <dbReference type="EMBL" id="KAK0589068.1"/>
    </source>
</evidence>
<evidence type="ECO:0000313" key="3">
    <source>
        <dbReference type="Proteomes" id="UP001168877"/>
    </source>
</evidence>
<protein>
    <submittedName>
        <fullName evidence="2">Uncharacterized protein</fullName>
    </submittedName>
</protein>
<dbReference type="Proteomes" id="UP001168877">
    <property type="component" value="Unassembled WGS sequence"/>
</dbReference>
<accession>A0AA39SC57</accession>
<dbReference type="EMBL" id="JAUESC010000381">
    <property type="protein sequence ID" value="KAK0589068.1"/>
    <property type="molecule type" value="Genomic_DNA"/>
</dbReference>
<name>A0AA39SC57_ACESA</name>
<sequence length="69" mass="7803">MLASNGSENDACEGAKEKRQLNASAWHQQKSKRDCLDCKANNENTRKFDALGNRMDAMDKKLDFIITLL</sequence>